<keyword evidence="4 6" id="KW-0472">Membrane</keyword>
<dbReference type="InterPro" id="IPR006260">
    <property type="entry name" value="TonB/TolA_C"/>
</dbReference>
<dbReference type="KEGG" id="ppd:Ppro_3324"/>
<accession>A1AU96</accession>
<feature type="region of interest" description="Disordered" evidence="5">
    <location>
        <begin position="127"/>
        <end position="162"/>
    </location>
</feature>
<organism evidence="7 8">
    <name type="scientific">Pelobacter propionicus (strain DSM 2379 / NBRC 103807 / OttBd1)</name>
    <dbReference type="NCBI Taxonomy" id="338966"/>
    <lineage>
        <taxon>Bacteria</taxon>
        <taxon>Pseudomonadati</taxon>
        <taxon>Thermodesulfobacteriota</taxon>
        <taxon>Desulfuromonadia</taxon>
        <taxon>Desulfuromonadales</taxon>
        <taxon>Desulfuromonadaceae</taxon>
        <taxon>Pelobacter</taxon>
    </lineage>
</organism>
<dbReference type="Gene3D" id="3.30.1150.10">
    <property type="match status" value="1"/>
</dbReference>
<dbReference type="HOGENOM" id="CLU_1076706_0_0_7"/>
<evidence type="ECO:0000256" key="1">
    <source>
        <dbReference type="ARBA" id="ARBA00004167"/>
    </source>
</evidence>
<dbReference type="EMBL" id="CP000482">
    <property type="protein sequence ID" value="ABL00917.1"/>
    <property type="molecule type" value="Genomic_DNA"/>
</dbReference>
<evidence type="ECO:0000256" key="2">
    <source>
        <dbReference type="ARBA" id="ARBA00022692"/>
    </source>
</evidence>
<evidence type="ECO:0000256" key="4">
    <source>
        <dbReference type="ARBA" id="ARBA00023136"/>
    </source>
</evidence>
<dbReference type="RefSeq" id="WP_011737134.1">
    <property type="nucleotide sequence ID" value="NC_008609.1"/>
</dbReference>
<evidence type="ECO:0000256" key="5">
    <source>
        <dbReference type="SAM" id="MobiDB-lite"/>
    </source>
</evidence>
<name>A1AU96_PELPD</name>
<evidence type="ECO:0000313" key="8">
    <source>
        <dbReference type="Proteomes" id="UP000006732"/>
    </source>
</evidence>
<evidence type="ECO:0000256" key="6">
    <source>
        <dbReference type="SAM" id="Phobius"/>
    </source>
</evidence>
<keyword evidence="3 6" id="KW-1133">Transmembrane helix</keyword>
<dbReference type="STRING" id="338966.Ppro_3324"/>
<comment type="subcellular location">
    <subcellularLocation>
        <location evidence="1">Membrane</location>
        <topology evidence="1">Single-pass membrane protein</topology>
    </subcellularLocation>
</comment>
<keyword evidence="8" id="KW-1185">Reference proteome</keyword>
<keyword evidence="7" id="KW-0131">Cell cycle</keyword>
<keyword evidence="7" id="KW-0132">Cell division</keyword>
<evidence type="ECO:0000256" key="3">
    <source>
        <dbReference type="ARBA" id="ARBA00022989"/>
    </source>
</evidence>
<dbReference type="NCBIfam" id="TIGR01352">
    <property type="entry name" value="tonB_Cterm"/>
    <property type="match status" value="1"/>
</dbReference>
<dbReference type="Pfam" id="PF13103">
    <property type="entry name" value="TonB_2"/>
    <property type="match status" value="1"/>
</dbReference>
<dbReference type="GO" id="GO:0016020">
    <property type="term" value="C:membrane"/>
    <property type="evidence" value="ECO:0007669"/>
    <property type="project" value="UniProtKB-SubCell"/>
</dbReference>
<dbReference type="SUPFAM" id="SSF74653">
    <property type="entry name" value="TolA/TonB C-terminal domain"/>
    <property type="match status" value="1"/>
</dbReference>
<dbReference type="eggNOG" id="COG0810">
    <property type="taxonomic scope" value="Bacteria"/>
</dbReference>
<feature type="compositionally biased region" description="Gly residues" evidence="5">
    <location>
        <begin position="148"/>
        <end position="161"/>
    </location>
</feature>
<gene>
    <name evidence="7" type="ordered locus">Ppro_3324</name>
</gene>
<dbReference type="Proteomes" id="UP000006732">
    <property type="component" value="Chromosome"/>
</dbReference>
<sequence length="258" mass="27662">MTARQATSDRPFGISLCLSVIFHALCGVSLVWWQSLVPPPLVLQETYYVDVVNLPVASPRSGSPTQQGDMAEAAPPLPQAEEKAMPLPSPPKPADSGKQSKAPKTAPRNLPDVDSDSFAKKMAKLEGRVASGQHESAVESLRRKVASGGSGRSGMPGGKGQEAGSDYVAYIQSRLKDAFRETISYTSRAPEVVVRISLDSSGRLARKKIERSSGDLAFERSVIAAIDRASEKFPAPPDRRGFEGVFVFKPQGVSNSRP</sequence>
<feature type="region of interest" description="Disordered" evidence="5">
    <location>
        <begin position="79"/>
        <end position="115"/>
    </location>
</feature>
<protein>
    <submittedName>
        <fullName evidence="7">Cell division and transport-associated protein TolA</fullName>
    </submittedName>
</protein>
<dbReference type="GO" id="GO:0051301">
    <property type="term" value="P:cell division"/>
    <property type="evidence" value="ECO:0007669"/>
    <property type="project" value="UniProtKB-KW"/>
</dbReference>
<keyword evidence="2 6" id="KW-0812">Transmembrane</keyword>
<dbReference type="AlphaFoldDB" id="A1AU96"/>
<dbReference type="OrthoDB" id="5398495at2"/>
<reference evidence="7 8" key="1">
    <citation type="submission" date="2006-10" db="EMBL/GenBank/DDBJ databases">
        <title>Complete sequence of chromosome of Pelobacter propionicus DSM 2379.</title>
        <authorList>
            <consortium name="US DOE Joint Genome Institute"/>
            <person name="Copeland A."/>
            <person name="Lucas S."/>
            <person name="Lapidus A."/>
            <person name="Barry K."/>
            <person name="Detter J.C."/>
            <person name="Glavina del Rio T."/>
            <person name="Hammon N."/>
            <person name="Israni S."/>
            <person name="Dalin E."/>
            <person name="Tice H."/>
            <person name="Pitluck S."/>
            <person name="Saunders E."/>
            <person name="Brettin T."/>
            <person name="Bruce D."/>
            <person name="Han C."/>
            <person name="Tapia R."/>
            <person name="Schmutz J."/>
            <person name="Larimer F."/>
            <person name="Land M."/>
            <person name="Hauser L."/>
            <person name="Kyrpides N."/>
            <person name="Kim E."/>
            <person name="Lovley D."/>
            <person name="Richardson P."/>
        </authorList>
    </citation>
    <scope>NUCLEOTIDE SEQUENCE [LARGE SCALE GENOMIC DNA]</scope>
    <source>
        <strain evidence="8">DSM 2379 / NBRC 103807 / OttBd1</strain>
    </source>
</reference>
<proteinExistence type="predicted"/>
<feature type="transmembrane region" description="Helical" evidence="6">
    <location>
        <begin position="12"/>
        <end position="33"/>
    </location>
</feature>
<evidence type="ECO:0000313" key="7">
    <source>
        <dbReference type="EMBL" id="ABL00917.1"/>
    </source>
</evidence>